<dbReference type="PATRIC" id="fig|345309.4.peg.2128"/>
<comment type="caution">
    <text evidence="1">The sequence shown here is derived from an EMBL/GenBank/DDBJ whole genome shotgun (WGS) entry which is preliminary data.</text>
</comment>
<evidence type="ECO:0000313" key="2">
    <source>
        <dbReference type="Proteomes" id="UP000033651"/>
    </source>
</evidence>
<dbReference type="OrthoDB" id="5942530at2"/>
<proteinExistence type="predicted"/>
<gene>
    <name evidence="1" type="ORF">VI08_13880</name>
</gene>
<dbReference type="Proteomes" id="UP000033651">
    <property type="component" value="Unassembled WGS sequence"/>
</dbReference>
<accession>A0A0F3KK13</accession>
<dbReference type="AlphaFoldDB" id="A0A0F3KK13"/>
<name>A0A0F3KK13_9GAMM</name>
<keyword evidence="2" id="KW-1185">Reference proteome</keyword>
<evidence type="ECO:0008006" key="3">
    <source>
        <dbReference type="Google" id="ProtNLM"/>
    </source>
</evidence>
<reference evidence="1 2" key="1">
    <citation type="submission" date="2015-03" db="EMBL/GenBank/DDBJ databases">
        <title>Draft genome sequence of Luteibacter yeojuensis strain SU11.</title>
        <authorList>
            <person name="Sulaiman J."/>
            <person name="Priya K."/>
            <person name="Chan K.-G."/>
        </authorList>
    </citation>
    <scope>NUCLEOTIDE SEQUENCE [LARGE SCALE GENOMIC DNA]</scope>
    <source>
        <strain evidence="1 2">SU11</strain>
    </source>
</reference>
<protein>
    <recommendedName>
        <fullName evidence="3">CHAD domain-containing protein</fullName>
    </recommendedName>
</protein>
<organism evidence="1 2">
    <name type="scientific">Luteibacter yeojuensis</name>
    <dbReference type="NCBI Taxonomy" id="345309"/>
    <lineage>
        <taxon>Bacteria</taxon>
        <taxon>Pseudomonadati</taxon>
        <taxon>Pseudomonadota</taxon>
        <taxon>Gammaproteobacteria</taxon>
        <taxon>Lysobacterales</taxon>
        <taxon>Rhodanobacteraceae</taxon>
        <taxon>Luteibacter</taxon>
    </lineage>
</organism>
<sequence>MNAYQGLRWQRFPKETLRRLFDAVDTDDVVDAHTALPDPIVLACPQEWIERCYALCLQFWEDGFTRAELLQLVEKLLRNEGLSADERLQYKHIRARYKHLRFAQRLYGKHHRSGFVFDLTTRVMGHLQDAFRGGNRGGVVRQGLKLKLLLSRPVWRMVRRGLVNTVLDDEAGFVAFQQAEMRRLRKAMVRTSFAGDQFHTVRKIVSMQVSYYDTLRSFGPNEHAFRMSRFLAAINGLMGYRHDEMVADDMSGRRDYNTPTPLATQTRTRIETLIAHYPL</sequence>
<evidence type="ECO:0000313" key="1">
    <source>
        <dbReference type="EMBL" id="KJV31327.1"/>
    </source>
</evidence>
<dbReference type="RefSeq" id="WP_045830188.1">
    <property type="nucleotide sequence ID" value="NZ_JZRB01000029.1"/>
</dbReference>
<dbReference type="EMBL" id="JZRB01000029">
    <property type="protein sequence ID" value="KJV31327.1"/>
    <property type="molecule type" value="Genomic_DNA"/>
</dbReference>